<dbReference type="Proteomes" id="UP000000267">
    <property type="component" value="Unassembled WGS sequence"/>
</dbReference>
<dbReference type="SMART" id="SM00220">
    <property type="entry name" value="S_TKc"/>
    <property type="match status" value="1"/>
</dbReference>
<evidence type="ECO:0000256" key="5">
    <source>
        <dbReference type="ARBA" id="ARBA00037982"/>
    </source>
</evidence>
<evidence type="ECO:0000259" key="7">
    <source>
        <dbReference type="PROSITE" id="PS50011"/>
    </source>
</evidence>
<keyword evidence="6" id="KW-0472">Membrane</keyword>
<dbReference type="PANTHER" id="PTHR11042">
    <property type="entry name" value="EUKARYOTIC TRANSLATION INITIATION FACTOR 2-ALPHA KINASE EIF2-ALPHA KINASE -RELATED"/>
    <property type="match status" value="1"/>
</dbReference>
<accession>A7TMP0</accession>
<dbReference type="PROSITE" id="PS00108">
    <property type="entry name" value="PROTEIN_KINASE_ST"/>
    <property type="match status" value="1"/>
</dbReference>
<keyword evidence="1" id="KW-0808">Transferase</keyword>
<dbReference type="GO" id="GO:0004672">
    <property type="term" value="F:protein kinase activity"/>
    <property type="evidence" value="ECO:0007669"/>
    <property type="project" value="InterPro"/>
</dbReference>
<organism evidence="9">
    <name type="scientific">Vanderwaltozyma polyspora (strain ATCC 22028 / DSM 70294 / BCRC 21397 / CBS 2163 / NBRC 10782 / NRRL Y-8283 / UCD 57-17)</name>
    <name type="common">Kluyveromyces polysporus</name>
    <dbReference type="NCBI Taxonomy" id="436907"/>
    <lineage>
        <taxon>Eukaryota</taxon>
        <taxon>Fungi</taxon>
        <taxon>Dikarya</taxon>
        <taxon>Ascomycota</taxon>
        <taxon>Saccharomycotina</taxon>
        <taxon>Saccharomycetes</taxon>
        <taxon>Saccharomycetales</taxon>
        <taxon>Saccharomycetaceae</taxon>
        <taxon>Vanderwaltozyma</taxon>
    </lineage>
</organism>
<sequence>PECGTEIDPTVNIENVNDKNGINEDRNFPPVVSEFSLTKKYFKLLEHGHRRFALTGVPSISSVHEVNGITSEYFIPQDLFIPGYFHKFFRTLSLLGTGARGSVFKVVHKMGDIELGVFALKKIPIGNDMPWFEKCIREVKALSSLTHESINLITYNHVWLEMDSSCGLVRGVNGSTDKVLENIPCIFILQQYCSGGNLEDVILRNVFKKFPELDSIEERKRSFKRKRAKKDNEPLGLSTNQITSIVRNIGNGLKELHDIGLIHRDLKPSNCLLLHPYNLEQTSTKSDDIISDGFPTVVIGDLGESQVSGEYRTATGATGTLEFTAPEVVIPGELNEFISKSTQYNEYTFASDIYSLGMIMYFIIFGSLPFESELEIVELKNKIKKMQFNVDILVEKHQSMNLKPIDKRLFGLLIKLLSFDPADRPVAAEVDELLNEIGNPKYQNPKTYQTNSNSVEDKHLSDVSTISNNENIDDFANITNILGTKELEPSRQKITINYKINATARAITNRSFPRTLIQSQKLLTKVSSFALCLSLSIFNVRYSEPGSVSSLISLFFLGISINISIKNQYLIITSLLFISVHIFFSDYFNFITSIISP</sequence>
<comment type="similarity">
    <text evidence="5">Belongs to the protein kinase superfamily. Ser/Thr protein kinase family. GCN2 subfamily.</text>
</comment>
<keyword evidence="3" id="KW-0418">Kinase</keyword>
<keyword evidence="4" id="KW-0067">ATP-binding</keyword>
<dbReference type="InterPro" id="IPR050339">
    <property type="entry name" value="CC_SR_Kinase"/>
</dbReference>
<dbReference type="STRING" id="436907.A7TMP0"/>
<evidence type="ECO:0000256" key="3">
    <source>
        <dbReference type="ARBA" id="ARBA00022777"/>
    </source>
</evidence>
<dbReference type="FunCoup" id="A7TMP0">
    <property type="interactions" value="258"/>
</dbReference>
<dbReference type="InterPro" id="IPR000719">
    <property type="entry name" value="Prot_kinase_dom"/>
</dbReference>
<dbReference type="GO" id="GO:0005524">
    <property type="term" value="F:ATP binding"/>
    <property type="evidence" value="ECO:0007669"/>
    <property type="project" value="UniProtKB-KW"/>
</dbReference>
<feature type="domain" description="Protein kinase" evidence="7">
    <location>
        <begin position="89"/>
        <end position="434"/>
    </location>
</feature>
<name>A7TMP0_VANPO</name>
<dbReference type="Gene3D" id="3.30.200.20">
    <property type="entry name" value="Phosphorylase Kinase, domain 1"/>
    <property type="match status" value="1"/>
</dbReference>
<keyword evidence="9" id="KW-1185">Reference proteome</keyword>
<evidence type="ECO:0000256" key="6">
    <source>
        <dbReference type="SAM" id="Phobius"/>
    </source>
</evidence>
<dbReference type="PROSITE" id="PS50011">
    <property type="entry name" value="PROTEIN_KINASE_DOM"/>
    <property type="match status" value="1"/>
</dbReference>
<dbReference type="InParanoid" id="A7TMP0"/>
<dbReference type="SUPFAM" id="SSF56112">
    <property type="entry name" value="Protein kinase-like (PK-like)"/>
    <property type="match status" value="1"/>
</dbReference>
<dbReference type="Gene3D" id="1.10.510.10">
    <property type="entry name" value="Transferase(Phosphotransferase) domain 1"/>
    <property type="match status" value="1"/>
</dbReference>
<dbReference type="GO" id="GO:0005737">
    <property type="term" value="C:cytoplasm"/>
    <property type="evidence" value="ECO:0007669"/>
    <property type="project" value="TreeGrafter"/>
</dbReference>
<dbReference type="Pfam" id="PF00069">
    <property type="entry name" value="Pkinase"/>
    <property type="match status" value="1"/>
</dbReference>
<proteinExistence type="inferred from homology"/>
<feature type="transmembrane region" description="Helical" evidence="6">
    <location>
        <begin position="572"/>
        <end position="595"/>
    </location>
</feature>
<evidence type="ECO:0000313" key="9">
    <source>
        <dbReference type="Proteomes" id="UP000000267"/>
    </source>
</evidence>
<dbReference type="KEGG" id="vpo:Kpol_1066p19"/>
<dbReference type="AlphaFoldDB" id="A7TMP0"/>
<dbReference type="PANTHER" id="PTHR11042:SF138">
    <property type="entry name" value="SERINE_THREONINE-PROTEIN KINASE IKS1-RELATED"/>
    <property type="match status" value="1"/>
</dbReference>
<keyword evidence="6" id="KW-1133">Transmembrane helix</keyword>
<evidence type="ECO:0000256" key="2">
    <source>
        <dbReference type="ARBA" id="ARBA00022741"/>
    </source>
</evidence>
<dbReference type="OrthoDB" id="1405469at2759"/>
<evidence type="ECO:0000313" key="8">
    <source>
        <dbReference type="EMBL" id="EDO16454.1"/>
    </source>
</evidence>
<dbReference type="HOGENOM" id="CLU_010228_2_1_1"/>
<feature type="non-terminal residue" evidence="8">
    <location>
        <position position="1"/>
    </location>
</feature>
<dbReference type="GeneID" id="5544630"/>
<dbReference type="InterPro" id="IPR008271">
    <property type="entry name" value="Ser/Thr_kinase_AS"/>
</dbReference>
<evidence type="ECO:0000256" key="1">
    <source>
        <dbReference type="ARBA" id="ARBA00022679"/>
    </source>
</evidence>
<dbReference type="InterPro" id="IPR011009">
    <property type="entry name" value="Kinase-like_dom_sf"/>
</dbReference>
<reference evidence="8 9" key="1">
    <citation type="journal article" date="2007" name="Proc. Natl. Acad. Sci. U.S.A.">
        <title>Independent sorting-out of thousands of duplicated gene pairs in two yeast species descended from a whole-genome duplication.</title>
        <authorList>
            <person name="Scannell D.R."/>
            <person name="Frank A.C."/>
            <person name="Conant G.C."/>
            <person name="Byrne K.P."/>
            <person name="Woolfit M."/>
            <person name="Wolfe K.H."/>
        </authorList>
    </citation>
    <scope>NUCLEOTIDE SEQUENCE [LARGE SCALE GENOMIC DNA]</scope>
    <source>
        <strain evidence="9">ATCC 22028 / DSM 70294 / BCRC 21397 / CBS 2163 / NBRC 10782 / NRRL Y-8283 / UCD 57-17</strain>
    </source>
</reference>
<dbReference type="GO" id="GO:0005634">
    <property type="term" value="C:nucleus"/>
    <property type="evidence" value="ECO:0007669"/>
    <property type="project" value="TreeGrafter"/>
</dbReference>
<dbReference type="EMBL" id="DS480424">
    <property type="protein sequence ID" value="EDO16454.1"/>
    <property type="molecule type" value="Genomic_DNA"/>
</dbReference>
<evidence type="ECO:0000256" key="4">
    <source>
        <dbReference type="ARBA" id="ARBA00022840"/>
    </source>
</evidence>
<dbReference type="eggNOG" id="KOG0032">
    <property type="taxonomic scope" value="Eukaryota"/>
</dbReference>
<keyword evidence="2" id="KW-0547">Nucleotide-binding</keyword>
<dbReference type="RefSeq" id="XP_001644312.1">
    <property type="nucleotide sequence ID" value="XM_001644262.1"/>
</dbReference>
<protein>
    <recommendedName>
        <fullName evidence="7">Protein kinase domain-containing protein</fullName>
    </recommendedName>
</protein>
<gene>
    <name evidence="8" type="ORF">Kpol_1066p19</name>
</gene>
<keyword evidence="6" id="KW-0812">Transmembrane</keyword>